<accession>A0ABX2V8P7</accession>
<feature type="transmembrane region" description="Helical" evidence="1">
    <location>
        <begin position="346"/>
        <end position="373"/>
    </location>
</feature>
<name>A0ABX2V8P7_9BACL</name>
<feature type="transmembrane region" description="Helical" evidence="1">
    <location>
        <begin position="12"/>
        <end position="29"/>
    </location>
</feature>
<feature type="transmembrane region" description="Helical" evidence="1">
    <location>
        <begin position="35"/>
        <end position="53"/>
    </location>
</feature>
<keyword evidence="1" id="KW-0472">Membrane</keyword>
<keyword evidence="1" id="KW-0812">Transmembrane</keyword>
<keyword evidence="3" id="KW-1185">Reference proteome</keyword>
<evidence type="ECO:0000313" key="3">
    <source>
        <dbReference type="Proteomes" id="UP000078447"/>
    </source>
</evidence>
<evidence type="ECO:0000256" key="1">
    <source>
        <dbReference type="SAM" id="Phobius"/>
    </source>
</evidence>
<sequence length="392" mass="46407">MELLNKKSKAENVKSFITTLLIILSSGTIVFYKLYYLETIIFIFVYSLIFYFPSKINLKLFSIYFAFVTILTMNFFIHQINIDSYLGLMLKITSIFLIFNKIKITSLSKNFVKIMVFLAATSIPFFFIGYFNSDFVRQYIDITKVWDSDYRITPLYVYDYWNFERNNGIFWEPGAYQALLNIALFLTLKIKLKYKKMYIPLLVLAILTTFSTTGYIITALIFLYHFKNKFSNNIKPKYFLLSLIIILIYLYLEIKFSVIFSKFQSDNFSFDRRSIDSFSNFELMLKKPFVGWGYQNNDVLYNNYGIKDSSNSLLQFGYQFGLIPLIILLVLYWNSFKKITKDRLGIFILTIMLLIILMTENFLLQPLFLLIIFGSSYKREDVSLNNEKKISW</sequence>
<comment type="caution">
    <text evidence="2">The sequence shown here is derived from an EMBL/GenBank/DDBJ whole genome shotgun (WGS) entry which is preliminary data.</text>
</comment>
<gene>
    <name evidence="2" type="ORF">A3783_00140</name>
</gene>
<evidence type="ECO:0000313" key="2">
    <source>
        <dbReference type="EMBL" id="OAN14368.1"/>
    </source>
</evidence>
<reference evidence="2 3" key="1">
    <citation type="submission" date="2016-03" db="EMBL/GenBank/DDBJ databases">
        <authorList>
            <person name="Cho S.-Y."/>
            <person name="Lim S."/>
            <person name="Kim H."/>
            <person name="Soh E.H."/>
            <person name="Moon J.S."/>
        </authorList>
    </citation>
    <scope>NUCLEOTIDE SEQUENCE [LARGE SCALE GENOMIC DNA]</scope>
    <source>
        <strain evidence="2 3">KCTC 3810</strain>
    </source>
</reference>
<feature type="transmembrane region" description="Helical" evidence="1">
    <location>
        <begin position="114"/>
        <end position="131"/>
    </location>
</feature>
<dbReference type="Proteomes" id="UP000078447">
    <property type="component" value="Unassembled WGS sequence"/>
</dbReference>
<feature type="transmembrane region" description="Helical" evidence="1">
    <location>
        <begin position="60"/>
        <end position="78"/>
    </location>
</feature>
<feature type="transmembrane region" description="Helical" evidence="1">
    <location>
        <begin position="238"/>
        <end position="260"/>
    </location>
</feature>
<organism evidence="2 3">
    <name type="scientific">Exiguobacterium undae</name>
    <dbReference type="NCBI Taxonomy" id="169177"/>
    <lineage>
        <taxon>Bacteria</taxon>
        <taxon>Bacillati</taxon>
        <taxon>Bacillota</taxon>
        <taxon>Bacilli</taxon>
        <taxon>Bacillales</taxon>
        <taxon>Bacillales Family XII. Incertae Sedis</taxon>
        <taxon>Exiguobacterium</taxon>
    </lineage>
</organism>
<proteinExistence type="predicted"/>
<protein>
    <submittedName>
        <fullName evidence="2">Uncharacterized protein</fullName>
    </submittedName>
</protein>
<feature type="transmembrane region" description="Helical" evidence="1">
    <location>
        <begin position="316"/>
        <end position="334"/>
    </location>
</feature>
<dbReference type="EMBL" id="LVVL01000001">
    <property type="protein sequence ID" value="OAN14368.1"/>
    <property type="molecule type" value="Genomic_DNA"/>
</dbReference>
<feature type="transmembrane region" description="Helical" evidence="1">
    <location>
        <begin position="198"/>
        <end position="226"/>
    </location>
</feature>
<dbReference type="RefSeq" id="WP_028105617.1">
    <property type="nucleotide sequence ID" value="NZ_LVVL01000001.1"/>
</dbReference>
<keyword evidence="1" id="KW-1133">Transmembrane helix</keyword>